<dbReference type="AlphaFoldDB" id="A0A1X6XAQ5"/>
<gene>
    <name evidence="1" type="ORF">FM105_05595</name>
</gene>
<sequence>MPDATPFSSYLACSPTQRAAHLSEVRTLAEEHPENPIGLTLILEHLEAM</sequence>
<reference evidence="2" key="1">
    <citation type="submission" date="2017-02" db="EMBL/GenBank/DDBJ databases">
        <authorList>
            <person name="Dridi B."/>
        </authorList>
    </citation>
    <scope>NUCLEOTIDE SEQUENCE [LARGE SCALE GENOMIC DNA]</scope>
    <source>
        <strain evidence="2">B Co 03.10</strain>
    </source>
</reference>
<keyword evidence="2" id="KW-1185">Reference proteome</keyword>
<dbReference type="EMBL" id="FWFF01000008">
    <property type="protein sequence ID" value="SLM96266.1"/>
    <property type="molecule type" value="Genomic_DNA"/>
</dbReference>
<evidence type="ECO:0000313" key="1">
    <source>
        <dbReference type="EMBL" id="SLM96266.1"/>
    </source>
</evidence>
<dbReference type="Proteomes" id="UP000196581">
    <property type="component" value="Unassembled WGS sequence"/>
</dbReference>
<dbReference type="RefSeq" id="WP_179207084.1">
    <property type="nucleotide sequence ID" value="NZ_FWFF01000008.1"/>
</dbReference>
<evidence type="ECO:0000313" key="2">
    <source>
        <dbReference type="Proteomes" id="UP000196581"/>
    </source>
</evidence>
<name>A0A1X6XAQ5_9MICO</name>
<proteinExistence type="predicted"/>
<accession>A0A1X6XAQ5</accession>
<organism evidence="1 2">
    <name type="scientific">Brevibacterium yomogidense</name>
    <dbReference type="NCBI Taxonomy" id="946573"/>
    <lineage>
        <taxon>Bacteria</taxon>
        <taxon>Bacillati</taxon>
        <taxon>Actinomycetota</taxon>
        <taxon>Actinomycetes</taxon>
        <taxon>Micrococcales</taxon>
        <taxon>Brevibacteriaceae</taxon>
        <taxon>Brevibacterium</taxon>
    </lineage>
</organism>
<protein>
    <submittedName>
        <fullName evidence="1">Uncharacterized protein</fullName>
    </submittedName>
</protein>